<dbReference type="Proteomes" id="UP000192486">
    <property type="component" value="Chromosome"/>
</dbReference>
<dbReference type="EMBL" id="CP015108">
    <property type="protein sequence ID" value="ARF14463.1"/>
    <property type="molecule type" value="Genomic_DNA"/>
</dbReference>
<dbReference type="SUPFAM" id="SSF48317">
    <property type="entry name" value="Acid phosphatase/Vanadium-dependent haloperoxidase"/>
    <property type="match status" value="1"/>
</dbReference>
<feature type="transmembrane region" description="Helical" evidence="1">
    <location>
        <begin position="133"/>
        <end position="151"/>
    </location>
</feature>
<keyword evidence="1" id="KW-1133">Transmembrane helix</keyword>
<proteinExistence type="predicted"/>
<dbReference type="InterPro" id="IPR000326">
    <property type="entry name" value="PAP2/HPO"/>
</dbReference>
<feature type="transmembrane region" description="Helical" evidence="1">
    <location>
        <begin position="7"/>
        <end position="29"/>
    </location>
</feature>
<dbReference type="SMART" id="SM00014">
    <property type="entry name" value="acidPPc"/>
    <property type="match status" value="1"/>
</dbReference>
<evidence type="ECO:0000313" key="3">
    <source>
        <dbReference type="EMBL" id="ARF14463.1"/>
    </source>
</evidence>
<name>A0ABN4YR13_SPOUR</name>
<sequence>MYTMHKLSLRLLAVWIICILFTGFFAYIARSIHLQTISSFDEPIIDFVQSAESPGLTSIMKLFTTIGSTTSVVLLAILTLGVLLWKKHRAQAVLFAIVLAGTGILNQVLKFIFKRERPDFNRLIDIGGYSFPSGHTMMAFSLYTILAYILWRNVKNTGSQVVIIILAAMMIVMIAVSRIYLGVHFPSDIVGGVLASSVWLFASIAFYQRFQRQRSGNLQTK</sequence>
<feature type="transmembrane region" description="Helical" evidence="1">
    <location>
        <begin position="92"/>
        <end position="113"/>
    </location>
</feature>
<evidence type="ECO:0000256" key="1">
    <source>
        <dbReference type="SAM" id="Phobius"/>
    </source>
</evidence>
<dbReference type="Gene3D" id="1.20.144.10">
    <property type="entry name" value="Phosphatidic acid phosphatase type 2/haloperoxidase"/>
    <property type="match status" value="2"/>
</dbReference>
<evidence type="ECO:0000313" key="4">
    <source>
        <dbReference type="Proteomes" id="UP000192486"/>
    </source>
</evidence>
<evidence type="ECO:0000259" key="2">
    <source>
        <dbReference type="SMART" id="SM00014"/>
    </source>
</evidence>
<feature type="transmembrane region" description="Helical" evidence="1">
    <location>
        <begin position="62"/>
        <end position="85"/>
    </location>
</feature>
<feature type="transmembrane region" description="Helical" evidence="1">
    <location>
        <begin position="189"/>
        <end position="207"/>
    </location>
</feature>
<keyword evidence="4" id="KW-1185">Reference proteome</keyword>
<reference evidence="3 4" key="1">
    <citation type="submission" date="2016-04" db="EMBL/GenBank/DDBJ databases">
        <title>Comparative Genomics and Epigenetics of Sporosarcina ureae.</title>
        <authorList>
            <person name="Oliver A.S."/>
            <person name="Cooper K.K."/>
        </authorList>
    </citation>
    <scope>NUCLEOTIDE SEQUENCE [LARGE SCALE GENOMIC DNA]</scope>
    <source>
        <strain evidence="3 4">S204</strain>
    </source>
</reference>
<organism evidence="3 4">
    <name type="scientific">Sporosarcina ureae</name>
    <dbReference type="NCBI Taxonomy" id="1571"/>
    <lineage>
        <taxon>Bacteria</taxon>
        <taxon>Bacillati</taxon>
        <taxon>Bacillota</taxon>
        <taxon>Bacilli</taxon>
        <taxon>Bacillales</taxon>
        <taxon>Caryophanaceae</taxon>
        <taxon>Sporosarcina</taxon>
    </lineage>
</organism>
<gene>
    <name evidence="3" type="ORF">SporoS204_10090</name>
</gene>
<dbReference type="InterPro" id="IPR036938">
    <property type="entry name" value="PAP2/HPO_sf"/>
</dbReference>
<feature type="transmembrane region" description="Helical" evidence="1">
    <location>
        <begin position="163"/>
        <end position="183"/>
    </location>
</feature>
<dbReference type="Pfam" id="PF01569">
    <property type="entry name" value="PAP2"/>
    <property type="match status" value="1"/>
</dbReference>
<accession>A0ABN4YR13</accession>
<keyword evidence="1" id="KW-0812">Transmembrane</keyword>
<dbReference type="PANTHER" id="PTHR14969">
    <property type="entry name" value="SPHINGOSINE-1-PHOSPHATE PHOSPHOHYDROLASE"/>
    <property type="match status" value="1"/>
</dbReference>
<dbReference type="CDD" id="cd03392">
    <property type="entry name" value="PAP2_like_2"/>
    <property type="match status" value="1"/>
</dbReference>
<protein>
    <recommendedName>
        <fullName evidence="2">Phosphatidic acid phosphatase type 2/haloperoxidase domain-containing protein</fullName>
    </recommendedName>
</protein>
<dbReference type="PANTHER" id="PTHR14969:SF13">
    <property type="entry name" value="AT30094P"/>
    <property type="match status" value="1"/>
</dbReference>
<keyword evidence="1" id="KW-0472">Membrane</keyword>
<feature type="domain" description="Phosphatidic acid phosphatase type 2/haloperoxidase" evidence="2">
    <location>
        <begin position="92"/>
        <end position="204"/>
    </location>
</feature>